<dbReference type="EMBL" id="AM889138">
    <property type="protein sequence ID" value="CBA05388.1"/>
    <property type="molecule type" value="Genomic_DNA"/>
</dbReference>
<proteinExistence type="predicted"/>
<gene>
    <name evidence="1" type="ORF">NMW_0514</name>
</gene>
<evidence type="ECO:0000313" key="1">
    <source>
        <dbReference type="EMBL" id="CBA05388.1"/>
    </source>
</evidence>
<sequence length="47" mass="4855">MFGIEYVGGASAAFFFDLTGKLVAFGAVEFDFDAGSPGKGICNGLCR</sequence>
<dbReference type="AlphaFoldDB" id="C6SHU4"/>
<feature type="non-terminal residue" evidence="1">
    <location>
        <position position="47"/>
    </location>
</feature>
<organism evidence="1">
    <name type="scientific">Neisseria meningitidis alpha275</name>
    <dbReference type="NCBI Taxonomy" id="295996"/>
    <lineage>
        <taxon>Bacteria</taxon>
        <taxon>Pseudomonadati</taxon>
        <taxon>Pseudomonadota</taxon>
        <taxon>Betaproteobacteria</taxon>
        <taxon>Neisseriales</taxon>
        <taxon>Neisseriaceae</taxon>
        <taxon>Neisseria</taxon>
    </lineage>
</organism>
<name>C6SHU4_NEIME</name>
<reference evidence="1" key="1">
    <citation type="journal article" date="2008" name="Proc. Natl. Acad. Sci. U.S.A.">
        <title>Whole-genome comparison of disease and carriage strains provides insights into virulence evolution in Neisseria meningitidis.</title>
        <authorList>
            <person name="Schoen C."/>
            <person name="Blom J."/>
            <person name="Claus H."/>
            <person name="Schramm-Glueck A."/>
            <person name="Brandt P."/>
            <person name="Mueller T."/>
            <person name="Goesmann A."/>
            <person name="Joseph B."/>
            <person name="Konietzny S."/>
            <person name="Kurzai O."/>
            <person name="Schmitt C."/>
            <person name="Friedrich T."/>
            <person name="Linke B."/>
            <person name="Vogel U."/>
            <person name="Frosch M."/>
        </authorList>
    </citation>
    <scope>NUCLEOTIDE SEQUENCE</scope>
    <source>
        <strain evidence="1">Alpha275</strain>
    </source>
</reference>
<protein>
    <submittedName>
        <fullName evidence="1">Uncharacterized protein</fullName>
    </submittedName>
</protein>
<accession>C6SHU4</accession>